<protein>
    <submittedName>
        <fullName evidence="2">Uncharacterized protein LOC107760082</fullName>
    </submittedName>
</protein>
<evidence type="ECO:0000313" key="1">
    <source>
        <dbReference type="Proteomes" id="UP000790787"/>
    </source>
</evidence>
<gene>
    <name evidence="2" type="primary">LOC107760082</name>
</gene>
<dbReference type="RefSeq" id="XP_075107042.1">
    <property type="nucleotide sequence ID" value="XM_075250941.1"/>
</dbReference>
<proteinExistence type="predicted"/>
<name>A0AC58UC20_TOBAC</name>
<keyword evidence="1" id="KW-1185">Reference proteome</keyword>
<dbReference type="Proteomes" id="UP000790787">
    <property type="component" value="Chromosome 4"/>
</dbReference>
<evidence type="ECO:0000313" key="2">
    <source>
        <dbReference type="RefSeq" id="XP_075107042.1"/>
    </source>
</evidence>
<reference evidence="2" key="2">
    <citation type="submission" date="2025-08" db="UniProtKB">
        <authorList>
            <consortium name="RefSeq"/>
        </authorList>
    </citation>
    <scope>IDENTIFICATION</scope>
    <source>
        <tissue evidence="2">Leaf</tissue>
    </source>
</reference>
<organism evidence="1 2">
    <name type="scientific">Nicotiana tabacum</name>
    <name type="common">Common tobacco</name>
    <dbReference type="NCBI Taxonomy" id="4097"/>
    <lineage>
        <taxon>Eukaryota</taxon>
        <taxon>Viridiplantae</taxon>
        <taxon>Streptophyta</taxon>
        <taxon>Embryophyta</taxon>
        <taxon>Tracheophyta</taxon>
        <taxon>Spermatophyta</taxon>
        <taxon>Magnoliopsida</taxon>
        <taxon>eudicotyledons</taxon>
        <taxon>Gunneridae</taxon>
        <taxon>Pentapetalae</taxon>
        <taxon>asterids</taxon>
        <taxon>lamiids</taxon>
        <taxon>Solanales</taxon>
        <taxon>Solanaceae</taxon>
        <taxon>Nicotianoideae</taxon>
        <taxon>Nicotianeae</taxon>
        <taxon>Nicotiana</taxon>
    </lineage>
</organism>
<sequence length="253" mass="29696">MWKLHTKLKLLTKRLSQWSRETIRNIHEQVINWEEKVQRLEELEIANNTEAERTETNKAHAEYICKIVEKRRRLHLDRIKNHKGKWITGEDKISKAAIRHFNGLFNLPASSLDPSILECITNRITDKENITLKDTPTEEEIKHAVFNLCAYSAAGPDDYNGTFFQSCWDIIKEDIIAFVLEFFRDRLISENILLAQEIVQSISHTNKGDDVVIKLNIVKAYDRMSWTFVTSVLWKFDFCELWFDMILNLLSGI</sequence>
<accession>A0AC58UC20</accession>
<reference evidence="1" key="1">
    <citation type="journal article" date="2014" name="Nat. Commun.">
        <title>The tobacco genome sequence and its comparison with those of tomato and potato.</title>
        <authorList>
            <person name="Sierro N."/>
            <person name="Battey J.N."/>
            <person name="Ouadi S."/>
            <person name="Bakaher N."/>
            <person name="Bovet L."/>
            <person name="Willig A."/>
            <person name="Goepfert S."/>
            <person name="Peitsch M.C."/>
            <person name="Ivanov N.V."/>
        </authorList>
    </citation>
    <scope>NUCLEOTIDE SEQUENCE [LARGE SCALE GENOMIC DNA]</scope>
</reference>